<evidence type="ECO:0000313" key="2">
    <source>
        <dbReference type="EMBL" id="KAB2625373.1"/>
    </source>
</evidence>
<dbReference type="AlphaFoldDB" id="A0A5N5HFI3"/>
<keyword evidence="3" id="KW-1185">Reference proteome</keyword>
<dbReference type="PANTHER" id="PTHR45669:SF22">
    <property type="entry name" value="GLUTAREDOXIN DOMAIN-CONTAINING CYSTEINE-RICH PROTEIN CG12206-RELATED"/>
    <property type="match status" value="1"/>
</dbReference>
<accession>A0A5N5HFI3</accession>
<comment type="caution">
    <text evidence="2">The sequence shown here is derived from an EMBL/GenBank/DDBJ whole genome shotgun (WGS) entry which is preliminary data.</text>
</comment>
<keyword evidence="1" id="KW-0812">Transmembrane</keyword>
<dbReference type="PANTHER" id="PTHR45669">
    <property type="entry name" value="GLUTAREDOXIN DOMAIN-CONTAINING CYSTEINE-RICH PROTEIN CG12206-RELATED"/>
    <property type="match status" value="1"/>
</dbReference>
<evidence type="ECO:0000256" key="1">
    <source>
        <dbReference type="SAM" id="Phobius"/>
    </source>
</evidence>
<dbReference type="InterPro" id="IPR036249">
    <property type="entry name" value="Thioredoxin-like_sf"/>
</dbReference>
<evidence type="ECO:0000313" key="3">
    <source>
        <dbReference type="Proteomes" id="UP000327157"/>
    </source>
</evidence>
<keyword evidence="1" id="KW-1133">Transmembrane helix</keyword>
<keyword evidence="1" id="KW-0472">Membrane</keyword>
<reference evidence="2 3" key="3">
    <citation type="submission" date="2019-11" db="EMBL/GenBank/DDBJ databases">
        <title>A de novo genome assembly of a pear dwarfing rootstock.</title>
        <authorList>
            <person name="Wang F."/>
            <person name="Wang J."/>
            <person name="Li S."/>
            <person name="Zhang Y."/>
            <person name="Fang M."/>
            <person name="Ma L."/>
            <person name="Zhao Y."/>
            <person name="Jiang S."/>
        </authorList>
    </citation>
    <scope>NUCLEOTIDE SEQUENCE [LARGE SCALE GENOMIC DNA]</scope>
    <source>
        <strain evidence="2">S2</strain>
        <tissue evidence="2">Leaf</tissue>
    </source>
</reference>
<protein>
    <submittedName>
        <fullName evidence="2">Uncharacterized protein</fullName>
    </submittedName>
</protein>
<dbReference type="SUPFAM" id="SSF52833">
    <property type="entry name" value="Thioredoxin-like"/>
    <property type="match status" value="1"/>
</dbReference>
<reference evidence="2 3" key="1">
    <citation type="submission" date="2019-09" db="EMBL/GenBank/DDBJ databases">
        <authorList>
            <person name="Ou C."/>
        </authorList>
    </citation>
    <scope>NUCLEOTIDE SEQUENCE [LARGE SCALE GENOMIC DNA]</scope>
    <source>
        <strain evidence="2">S2</strain>
        <tissue evidence="2">Leaf</tissue>
    </source>
</reference>
<dbReference type="Gene3D" id="3.40.30.10">
    <property type="entry name" value="Glutaredoxin"/>
    <property type="match status" value="1"/>
</dbReference>
<reference evidence="3" key="2">
    <citation type="submission" date="2019-10" db="EMBL/GenBank/DDBJ databases">
        <title>A de novo genome assembly of a pear dwarfing rootstock.</title>
        <authorList>
            <person name="Wang F."/>
            <person name="Wang J."/>
            <person name="Li S."/>
            <person name="Zhang Y."/>
            <person name="Fang M."/>
            <person name="Ma L."/>
            <person name="Zhao Y."/>
            <person name="Jiang S."/>
        </authorList>
    </citation>
    <scope>NUCLEOTIDE SEQUENCE [LARGE SCALE GENOMIC DNA]</scope>
</reference>
<feature type="transmembrane region" description="Helical" evidence="1">
    <location>
        <begin position="194"/>
        <end position="211"/>
    </location>
</feature>
<proteinExistence type="predicted"/>
<gene>
    <name evidence="2" type="ORF">D8674_017033</name>
</gene>
<dbReference type="EMBL" id="SMOL01000160">
    <property type="protein sequence ID" value="KAB2625373.1"/>
    <property type="molecule type" value="Genomic_DNA"/>
</dbReference>
<organism evidence="2 3">
    <name type="scientific">Pyrus ussuriensis x Pyrus communis</name>
    <dbReference type="NCBI Taxonomy" id="2448454"/>
    <lineage>
        <taxon>Eukaryota</taxon>
        <taxon>Viridiplantae</taxon>
        <taxon>Streptophyta</taxon>
        <taxon>Embryophyta</taxon>
        <taxon>Tracheophyta</taxon>
        <taxon>Spermatophyta</taxon>
        <taxon>Magnoliopsida</taxon>
        <taxon>eudicotyledons</taxon>
        <taxon>Gunneridae</taxon>
        <taxon>Pentapetalae</taxon>
        <taxon>rosids</taxon>
        <taxon>fabids</taxon>
        <taxon>Rosales</taxon>
        <taxon>Rosaceae</taxon>
        <taxon>Amygdaloideae</taxon>
        <taxon>Maleae</taxon>
        <taxon>Pyrus</taxon>
    </lineage>
</organism>
<dbReference type="Proteomes" id="UP000327157">
    <property type="component" value="Chromosome 16"/>
</dbReference>
<dbReference type="PROSITE" id="PS51354">
    <property type="entry name" value="GLUTAREDOXIN_2"/>
    <property type="match status" value="1"/>
</dbReference>
<name>A0A5N5HFI3_9ROSA</name>
<dbReference type="OrthoDB" id="423313at2759"/>
<sequence>MAYCGSYQCCPPFSFSHFSQLGSSTLSHHIVSLTSSTYGLFTSSIFSSPLPLLTDPEVINSRELMDELNADSFRLSSLSPPKPFVFLENSNPNRAILKSPYESVFRIKDLWVMIVKRDVSMDREFREKLSDLMKRKGKEAAVPPWVFVKGIYIGDFEEVLKILEEGLLGEILVGCPKRKAGSVCEGCREAKNTIILLFFLFFFFFFFKCTFTKKVYQTLCCFISQLLILNSTAEAAFFQSTAIPNQPLI</sequence>